<keyword evidence="7" id="KW-0243">Dynein</keyword>
<keyword evidence="5" id="KW-0547">Nucleotide-binding</keyword>
<keyword evidence="6" id="KW-0067">ATP-binding</keyword>
<dbReference type="InterPro" id="IPR026983">
    <property type="entry name" value="DHC"/>
</dbReference>
<evidence type="ECO:0000256" key="1">
    <source>
        <dbReference type="ARBA" id="ARBA00004430"/>
    </source>
</evidence>
<dbReference type="InterPro" id="IPR035706">
    <property type="entry name" value="AAA_9"/>
</dbReference>
<feature type="domain" description="AAA+ ATPase" evidence="15">
    <location>
        <begin position="1611"/>
        <end position="1741"/>
    </location>
</feature>
<dbReference type="InterPro" id="IPR041228">
    <property type="entry name" value="Dynein_C"/>
</dbReference>
<feature type="domain" description="AAA+ ATPase" evidence="15">
    <location>
        <begin position="1922"/>
        <end position="2069"/>
    </location>
</feature>
<dbReference type="Gene3D" id="1.10.8.710">
    <property type="match status" value="1"/>
</dbReference>
<dbReference type="Proteomes" id="UP001470230">
    <property type="component" value="Unassembled WGS sequence"/>
</dbReference>
<dbReference type="Gene3D" id="6.10.140.1060">
    <property type="match status" value="1"/>
</dbReference>
<evidence type="ECO:0000256" key="3">
    <source>
        <dbReference type="ARBA" id="ARBA00022490"/>
    </source>
</evidence>
<dbReference type="InterPro" id="IPR013602">
    <property type="entry name" value="Dynein_heavy_linker"/>
</dbReference>
<name>A0ABR2GWM1_9EUKA</name>
<keyword evidence="17" id="KW-1185">Reference proteome</keyword>
<dbReference type="InterPro" id="IPR042228">
    <property type="entry name" value="Dynein_linker_3"/>
</dbReference>
<evidence type="ECO:0000256" key="8">
    <source>
        <dbReference type="ARBA" id="ARBA00023054"/>
    </source>
</evidence>
<feature type="region of interest" description="Disordered" evidence="14">
    <location>
        <begin position="42"/>
        <end position="93"/>
    </location>
</feature>
<keyword evidence="4" id="KW-0493">Microtubule</keyword>
<gene>
    <name evidence="16" type="ORF">M9Y10_035750</name>
</gene>
<evidence type="ECO:0000256" key="12">
    <source>
        <dbReference type="ARBA" id="ARBA00023273"/>
    </source>
</evidence>
<dbReference type="InterPro" id="IPR042219">
    <property type="entry name" value="AAA_lid_11_sf"/>
</dbReference>
<proteinExistence type="inferred from homology"/>
<feature type="coiled-coil region" evidence="13">
    <location>
        <begin position="2725"/>
        <end position="2794"/>
    </location>
</feature>
<dbReference type="Gene3D" id="1.10.8.1220">
    <property type="match status" value="1"/>
</dbReference>
<evidence type="ECO:0000256" key="14">
    <source>
        <dbReference type="SAM" id="MobiDB-lite"/>
    </source>
</evidence>
<dbReference type="Pfam" id="PF17852">
    <property type="entry name" value="Dynein_AAA_lid"/>
    <property type="match status" value="1"/>
</dbReference>
<dbReference type="Gene3D" id="1.20.920.20">
    <property type="match status" value="1"/>
</dbReference>
<dbReference type="PANTHER" id="PTHR22878:SF68">
    <property type="entry name" value="DYNEIN HEAVY CHAIN 6, AXONEMAL-LIKE"/>
    <property type="match status" value="1"/>
</dbReference>
<dbReference type="InterPro" id="IPR043157">
    <property type="entry name" value="Dynein_AAA1S"/>
</dbReference>
<dbReference type="Gene3D" id="1.20.1270.280">
    <property type="match status" value="1"/>
</dbReference>
<dbReference type="SMART" id="SM00382">
    <property type="entry name" value="AAA"/>
    <property type="match status" value="3"/>
</dbReference>
<dbReference type="InterPro" id="IPR027417">
    <property type="entry name" value="P-loop_NTPase"/>
</dbReference>
<reference evidence="16 17" key="1">
    <citation type="submission" date="2024-04" db="EMBL/GenBank/DDBJ databases">
        <title>Tritrichomonas musculus Genome.</title>
        <authorList>
            <person name="Alves-Ferreira E."/>
            <person name="Grigg M."/>
            <person name="Lorenzi H."/>
            <person name="Galac M."/>
        </authorList>
    </citation>
    <scope>NUCLEOTIDE SEQUENCE [LARGE SCALE GENOMIC DNA]</scope>
    <source>
        <strain evidence="16 17">EAF2021</strain>
    </source>
</reference>
<dbReference type="Pfam" id="PF03028">
    <property type="entry name" value="Dynein_heavy"/>
    <property type="match status" value="1"/>
</dbReference>
<dbReference type="Gene3D" id="3.20.180.20">
    <property type="entry name" value="Dynein heavy chain, N-terminal domain 2"/>
    <property type="match status" value="1"/>
</dbReference>
<evidence type="ECO:0000313" key="16">
    <source>
        <dbReference type="EMBL" id="KAK8838327.1"/>
    </source>
</evidence>
<evidence type="ECO:0000256" key="5">
    <source>
        <dbReference type="ARBA" id="ARBA00022741"/>
    </source>
</evidence>
<dbReference type="Pfam" id="PF17857">
    <property type="entry name" value="AAA_lid_1"/>
    <property type="match status" value="1"/>
</dbReference>
<dbReference type="InterPro" id="IPR035699">
    <property type="entry name" value="AAA_6"/>
</dbReference>
<dbReference type="Pfam" id="PF12774">
    <property type="entry name" value="AAA_6"/>
    <property type="match status" value="1"/>
</dbReference>
<evidence type="ECO:0000256" key="2">
    <source>
        <dbReference type="ARBA" id="ARBA00008887"/>
    </source>
</evidence>
<dbReference type="InterPro" id="IPR042222">
    <property type="entry name" value="Dynein_2_N"/>
</dbReference>
<accession>A0ABR2GWM1</accession>
<comment type="subcellular location">
    <subcellularLocation>
        <location evidence="1">Cytoplasm</location>
        <location evidence="1">Cytoskeleton</location>
        <location evidence="1">Cilium axoneme</location>
    </subcellularLocation>
</comment>
<dbReference type="Gene3D" id="1.10.287.2620">
    <property type="match status" value="1"/>
</dbReference>
<dbReference type="Gene3D" id="1.10.472.130">
    <property type="match status" value="1"/>
</dbReference>
<dbReference type="Gene3D" id="1.20.58.1120">
    <property type="match status" value="1"/>
</dbReference>
<evidence type="ECO:0000313" key="17">
    <source>
        <dbReference type="Proteomes" id="UP001470230"/>
    </source>
</evidence>
<feature type="domain" description="AAA+ ATPase" evidence="15">
    <location>
        <begin position="1333"/>
        <end position="1469"/>
    </location>
</feature>
<evidence type="ECO:0000259" key="15">
    <source>
        <dbReference type="SMART" id="SM00382"/>
    </source>
</evidence>
<evidence type="ECO:0000256" key="10">
    <source>
        <dbReference type="ARBA" id="ARBA00023175"/>
    </source>
</evidence>
<protein>
    <recommendedName>
        <fullName evidence="15">AAA+ ATPase domain-containing protein</fullName>
    </recommendedName>
</protein>
<dbReference type="EMBL" id="JAPFFF010000056">
    <property type="protein sequence ID" value="KAK8838327.1"/>
    <property type="molecule type" value="Genomic_DNA"/>
</dbReference>
<evidence type="ECO:0000256" key="6">
    <source>
        <dbReference type="ARBA" id="ARBA00022840"/>
    </source>
</evidence>
<dbReference type="Gene3D" id="3.10.490.20">
    <property type="match status" value="1"/>
</dbReference>
<keyword evidence="11" id="KW-0206">Cytoskeleton</keyword>
<comment type="similarity">
    <text evidence="2">Belongs to the dynein heavy chain family.</text>
</comment>
<dbReference type="PANTHER" id="PTHR22878">
    <property type="entry name" value="DYNEIN HEAVY CHAIN 6, AXONEMAL-LIKE-RELATED"/>
    <property type="match status" value="1"/>
</dbReference>
<comment type="caution">
    <text evidence="16">The sequence shown here is derived from an EMBL/GenBank/DDBJ whole genome shotgun (WGS) entry which is preliminary data.</text>
</comment>
<keyword evidence="9" id="KW-0969">Cilium</keyword>
<dbReference type="InterPro" id="IPR043160">
    <property type="entry name" value="Dynein_C_barrel"/>
</dbReference>
<dbReference type="Gene3D" id="3.40.50.300">
    <property type="entry name" value="P-loop containing nucleotide triphosphate hydrolases"/>
    <property type="match status" value="5"/>
</dbReference>
<evidence type="ECO:0000256" key="9">
    <source>
        <dbReference type="ARBA" id="ARBA00023069"/>
    </source>
</evidence>
<evidence type="ECO:0000256" key="7">
    <source>
        <dbReference type="ARBA" id="ARBA00023017"/>
    </source>
</evidence>
<evidence type="ECO:0000256" key="11">
    <source>
        <dbReference type="ARBA" id="ARBA00023212"/>
    </source>
</evidence>
<keyword evidence="12" id="KW-0966">Cell projection</keyword>
<dbReference type="Pfam" id="PF08393">
    <property type="entry name" value="DHC_N2"/>
    <property type="match status" value="1"/>
</dbReference>
<dbReference type="InterPro" id="IPR041589">
    <property type="entry name" value="DNAH3_AAA_lid_1"/>
</dbReference>
<keyword evidence="3" id="KW-0963">Cytoplasm</keyword>
<dbReference type="Pfam" id="PF18199">
    <property type="entry name" value="Dynein_C"/>
    <property type="match status" value="1"/>
</dbReference>
<dbReference type="Gene3D" id="1.20.140.100">
    <property type="entry name" value="Dynein heavy chain, N-terminal domain 2"/>
    <property type="match status" value="1"/>
</dbReference>
<evidence type="ECO:0000256" key="4">
    <source>
        <dbReference type="ARBA" id="ARBA00022701"/>
    </source>
</evidence>
<keyword evidence="10" id="KW-0505">Motor protein</keyword>
<dbReference type="Pfam" id="PF12777">
    <property type="entry name" value="MT"/>
    <property type="match status" value="1"/>
</dbReference>
<dbReference type="Pfam" id="PF12781">
    <property type="entry name" value="AAA_9"/>
    <property type="match status" value="1"/>
</dbReference>
<keyword evidence="8 13" id="KW-0175">Coiled coil</keyword>
<dbReference type="SUPFAM" id="SSF52540">
    <property type="entry name" value="P-loop containing nucleoside triphosphate hydrolases"/>
    <property type="match status" value="4"/>
</dbReference>
<dbReference type="Pfam" id="PF12775">
    <property type="entry name" value="AAA_7"/>
    <property type="match status" value="1"/>
</dbReference>
<organism evidence="16 17">
    <name type="scientific">Tritrichomonas musculus</name>
    <dbReference type="NCBI Taxonomy" id="1915356"/>
    <lineage>
        <taxon>Eukaryota</taxon>
        <taxon>Metamonada</taxon>
        <taxon>Parabasalia</taxon>
        <taxon>Tritrichomonadida</taxon>
        <taxon>Tritrichomonadidae</taxon>
        <taxon>Tritrichomonas</taxon>
    </lineage>
</organism>
<dbReference type="InterPro" id="IPR024743">
    <property type="entry name" value="Dynein_HC_stalk"/>
</dbReference>
<sequence>MTDINALQNRLYCQPNRKPVVPSINIGRRRPIVPSISIEKKIEIAPPAQPQQPSTSRPKQNPRLAKIPTCRVQEPSQEEIPATARQGTKTHPSWTSRITNDFEEWKTNPLYTPFILETEWRDRNTPFWFLWQFTALNLKDEFIYLDYADIPTPNSYCLVPILPTQVNSSLYFTLSKDGLTYFQDGAGTFLPIDQWMREIVLYRRAGNVNFFKKFLKIYAFRSLWKSAVSRKSTIASDVLEKKYFLASNHFKVVSTEIRKIAMELSKIQLIDLKCNYPHTLDQFLDKQSAHIEKLRETYREIHARAQDIIVASCESAYSASQDIGSNSEASNSLDNFLAQYAKQNNGRNNKRFASKNDQMVGDSDEHHYTRLAAIRSCCCRITKFIRLCDIQFMQAMLESVRASAQQLVSFFTQEPTQQVLAIDYIIDRFSPTPEFFISQVSKAWTELSDTTSLFERFLYSQAFSIYTHESLSKLDKIREIELTQKFKDIVAMDEQYQSIISQLEPNILQVYDELKELTKSLDPYIEILNKSKELKMEFTEDSAQFFQEMINGLKEEVQTVDEMPNNIEHRLVEIQLQKMKNIITPAPRGSINQLRSYVPSILQQKAQVLDEKLNKVTELLSQEVDTVFKFGDQIETYVTMQNELEDFRRQYQTVTELHTLVEQEAFPIQIELQDMIRDINPKYSNFESLLQHIGETKESNIRKWAEQLKKDIGKLSEDITGAQFKLDQLTEEVEKSLPLVLEIEVEGKQYQHDLERYQAIQRLIGQKQTEVDGLGIFLTDLKNKKTLFQTSHDWTIASKNIMSSDLKEIVATEFTQRIEKFKQTGDFCARVFPQSKLAHELKDSVTEFSQLAPVIATLRTPQLKERHWARIESMLNQEGLQAGNIKIQALVDMGAANYSEEFASIAVEAENEETLEQMIKDIMVQWWDIYFQVIPTSDNPNLFVLAGIQEVTDVLDESMVKCSTIRASRYVGPHKPAVDKLIGSLNKVGKVLELVTSVQKQWLYLMNIFKDADIQRQLANEFKSFHDIDREYREWIRIIRDTPRVYQIAAQNEDALKSLASWDKRLENIQKALEIFLMGKRTQFPRFFFLSNDDLIEILSLGKDPVGLQKHLNKLFENIYGLRLADNGHAIDAMISKEGETVPIQPVAIRGPIEGWLKTLEQQMKRALQAIAADAFEAYSNMSYAEWTETFPGQIVISISQVFFTQLVHDNVVGHMDNVINAYAKKLETLATIVRGDLSSVYREVLVALITVEVHSRDIAQELIDNGCENGEDYEWTKRLRYYFEDGRLLIRQHDADIEYGNEYIGATTRLIITPLTERCYLTLTNAVHLHLGGSPSGPAGTGKTETVKDLAKALANFCVVFNCSEAVTAMQMQTFFSGLAQTGAWSCFDEFNRIDPGVLSVIAEQVRTIQDALNANAETFIFCGKNIPLIPRCGVFITMNPGYAGRTELPDNLKALFRPIAMMVPDYALIAEVFLYGQGFVDARNLAEKMTQLYKLSSEMLSPQSHYDFGMRALKSVLSMAGRVKRLMPDAPESEILIQAMNNSNIPKLIGNDKNLFQSLITDLFPQVEYETKLDEKLMEDVSKTLIEMGKSAIEILVIKTLQLHETMIIRHGVMLVGPTGGGKSTSMKSLAKVIDADVMTLNPKSIELSKMYGSFNESTGEWADGIVSKMFRECLASEDKRQKWIVFDGPVDALWIENMNTVLDDNKMLSLANSQRLKMTDEMHLVFEVGDLSQASPATVSRCGMVYYEPSDLPWKAFMDSWFLRYQIKDEGKEVIIALLEDIMPKIIPLNSVVCISTGFESLAVFVDAMIRSFPEMETDIPDAYVKKLKQIFVWSFAWAFGGGLESKKRIEFDGVIRDSFEAKSIYPTRRTIFDYFLDKDGITFTPWSDISNAAPPDEVFVATEDSVAFTKITDMLITNKRHCMVVGPSGSGKSIIIQNMLAAKAETTYTLSLTLSAQTTAIQFQETIESKMESKRKTLLGPPEGKSACFIVDDIIMPKPEQYGAQPPLEVLRQYMGYGGFFNRKDLSWIDVNDLTIIAACQPPGGGRNMISPRLLSQFTQLYLNEPSETSMSTIFTTILNVYFKRVKYPDTVTTLTEKVVKASVNVFEKVCQEFLPTPSRSHYTFNLRDLAHVFVGIRTGRPEVVYAPETLIDLWEHENFRIYSDRLIDKTDRDAFVDLITGIKKKFFTVDESEERVRPVFTDFVTHDGFYRPIDQLPKLRKALQDFFDENWPQKRLVFFDDAILHICRVVRVLKQPLGNMMLVGVGGTGKRTTARAASMLAGYEVAEPKLTNRYTRTEFRDDLKELYIKCGVEGKNVSFLIADEHIIDESFLEDINCILNSGEVPNLFDNDETEKIINDISPVIKKLNLSFARDAILAFFINRVKSNLHIILALSPIGSEFRVRCQMFPSLVNCCTIDWFDIWSDEALMDVAYSQISEIDFNGIPVVDGIQKKLAGLAKESHIAVTQAAEDMKNELRRAYYVTPAAYIDFMKTLGDNLGARQKKLNDEQMMLQKGLMKLEETNTVVNDMEKELTALRPVLQQKAEEGAKLLEELSAKSVVMEEAKKSVEEEKVIVQSNADVAKKLASEAKTELDAAMPSLKAALDAVEVLKSKKGELAAVKTYKNPPPRVRLTMSAVCTLTGYPTDWKGGQTFLGKPSFMSELAELHNQGVPESRLTKLQEYIQNPEFTVEKVAEQSGAASCLCLWVINIDKYIHVQQAIKPLQQRVEEANKAFAEAKAKLDAKLAELKELEDKFNELKATHQKCLDEQAELQKKIEKTQYRLENASKLTTALSSEHTRWSASLEELTALSANIVGDTFLIALILSYIGPFPQKYRNLLLDKFQESLKREEIPITPGFTLENAAGDPMSIRQWRIAGLPSDALSTENGILVTSCSRWPLLIDPQEQGFRWFCAVNEENGLQIIRPGEPKIGQTIENAIKMGTPILVEGVGETIDPSLKSVLTPQIRKTPAGTLKMTIDGREIDYDPKFRLVLVTKHQNPQFLPDVFIQLSVVNFAVTPLGLVEQLLTDVVKYERPEVEEARAKLVVEIAEMKKTLDLQMKKILNLLFKSEGNILDNEALITTLQEAKATASEVSTRLAEAEVTEKKNAELCDIYRGVASRGSTLFFTLPDLPSVDPMYQYSLEFFKSLFVNCIQQAPESDDINVRLQSLIDLITFRTYCSVSRGLFSRHQIFYSFILVTSIMRNEGTLPEEEWNLFVRGPNKLPPADEVSPPDNSIDLLTWRKIVAVSGCFKPLEPLAADIQRNFEAWQDYFISERSLTLPPQYSGLTNFQRLLLISLTCQRKLLIATREFIVAEYGERFAVPPDLSLPSAFVDTKVNIPLVFILSQGADPLPSLRAFADKNEAKLHPLSLGQGQGPIAVELIKDAKQTGDWVFLQNCHLYTSWLGVLSDILREIRNKPKEVHQNFRLFLSSMPTPEFPFSILQESTKVTSEPPRGLALNVTRLLNNIIDPATFDANPLSQRFILALAFFASLIQERKKFGPLGWNIIYEWSDSDFRVSTLQLNSLLRDNGVQWKALTHLVGHIAFGGRVTDDWDRRTLLSHLQVILTPDLIGKEEFSFDKLNQFTVPQQKGFQNMISHIASYPTDDSPDVFGLHLNAQMAAQMSAARDFISSVQNVQPRVSGSASASKTDDIVKEMADKMHTECPPNLVYTEPEVETSLHVVLRQEILRYNRLLNVVRTSSAMLVDAVNGLVVMSDSLSEMYLAFVNGKVPELWANAAYPCMKPLVSWFADLIERVAFIRTWSTKGEPAIFWIGGFFFPQSFMTGILQNYSRKHLVPVNKLRFKTETLKEPAEKILKAPDDGVYIYGMFFDGADWDYDSMTLKDAKVGTSYAPCPVIHLLPCPSFVPSPEDYICPVYRTQIRAGILASTGLSTNFVVSVQLKSKEDPQFWTLRGAAILLGTPN</sequence>
<dbReference type="Gene3D" id="1.20.920.30">
    <property type="match status" value="1"/>
</dbReference>
<evidence type="ECO:0000256" key="13">
    <source>
        <dbReference type="SAM" id="Coils"/>
    </source>
</evidence>
<dbReference type="InterPro" id="IPR003593">
    <property type="entry name" value="AAA+_ATPase"/>
</dbReference>
<dbReference type="InterPro" id="IPR024317">
    <property type="entry name" value="Dynein_heavy_chain_D4_dom"/>
</dbReference>
<dbReference type="Pfam" id="PF12780">
    <property type="entry name" value="AAA_8"/>
    <property type="match status" value="1"/>
</dbReference>
<dbReference type="InterPro" id="IPR041466">
    <property type="entry name" value="Dynein_AAA5_ext"/>
</dbReference>
<dbReference type="Gene3D" id="1.10.8.720">
    <property type="entry name" value="Region D6 of dynein motor"/>
    <property type="match status" value="1"/>
</dbReference>
<dbReference type="InterPro" id="IPR004273">
    <property type="entry name" value="Dynein_heavy_D6_P-loop"/>
</dbReference>
<dbReference type="InterPro" id="IPR041658">
    <property type="entry name" value="AAA_lid_11"/>
</dbReference>
<dbReference type="Pfam" id="PF18198">
    <property type="entry name" value="AAA_lid_11"/>
    <property type="match status" value="1"/>
</dbReference>